<accession>A0A455T6Z6</accession>
<evidence type="ECO:0000256" key="1">
    <source>
        <dbReference type="SAM" id="MobiDB-lite"/>
    </source>
</evidence>
<feature type="region of interest" description="Disordered" evidence="1">
    <location>
        <begin position="67"/>
        <end position="101"/>
    </location>
</feature>
<feature type="compositionally biased region" description="Polar residues" evidence="1">
    <location>
        <begin position="91"/>
        <end position="101"/>
    </location>
</feature>
<feature type="region of interest" description="Disordered" evidence="1">
    <location>
        <begin position="1"/>
        <end position="29"/>
    </location>
</feature>
<dbReference type="AlphaFoldDB" id="A0A455T6Z6"/>
<reference evidence="2" key="1">
    <citation type="submission" date="2018-12" db="EMBL/GenBank/DDBJ databases">
        <title>Novel natural products biosynthetic potential of the class Ktedonobacteria.</title>
        <authorList>
            <person name="Zheng Y."/>
            <person name="Saitou A."/>
            <person name="Wang C.M."/>
            <person name="Toyoda A."/>
            <person name="Minakuchi Y."/>
            <person name="Sekiguchi Y."/>
            <person name="Ueda K."/>
            <person name="Takano H."/>
            <person name="Sakai Y."/>
            <person name="Yokota A."/>
            <person name="Yabe S."/>
        </authorList>
    </citation>
    <scope>NUCLEOTIDE SEQUENCE</scope>
    <source>
        <strain evidence="2">A3-2</strain>
    </source>
</reference>
<proteinExistence type="predicted"/>
<name>A0A455T6Z6_9CHLR</name>
<sequence length="101" mass="11245">MAWGQASRRSILIPPPAAESKREKDPGNYQLACLLARSEQANNRPTKGSPERRHFPLCFPLLSWRVKRPDGLPPEQGLLPKEEERGEGAQPTGNQGQCASW</sequence>
<evidence type="ECO:0000313" key="2">
    <source>
        <dbReference type="EMBL" id="BBH93894.1"/>
    </source>
</evidence>
<protein>
    <submittedName>
        <fullName evidence="2">Uncharacterized protein</fullName>
    </submittedName>
</protein>
<dbReference type="EMBL" id="AP019377">
    <property type="protein sequence ID" value="BBH93894.1"/>
    <property type="molecule type" value="Genomic_DNA"/>
</dbReference>
<gene>
    <name evidence="2" type="ORF">KTA_20930</name>
</gene>
<organism evidence="2">
    <name type="scientific">Thermogemmatispora argillosa</name>
    <dbReference type="NCBI Taxonomy" id="2045280"/>
    <lineage>
        <taxon>Bacteria</taxon>
        <taxon>Bacillati</taxon>
        <taxon>Chloroflexota</taxon>
        <taxon>Ktedonobacteria</taxon>
        <taxon>Thermogemmatisporales</taxon>
        <taxon>Thermogemmatisporaceae</taxon>
        <taxon>Thermogemmatispora</taxon>
    </lineage>
</organism>